<comment type="caution">
    <text evidence="1">The sequence shown here is derived from an EMBL/GenBank/DDBJ whole genome shotgun (WGS) entry which is preliminary data.</text>
</comment>
<evidence type="ECO:0000313" key="2">
    <source>
        <dbReference type="Proteomes" id="UP001323617"/>
    </source>
</evidence>
<dbReference type="RefSeq" id="XP_062803172.1">
    <property type="nucleotide sequence ID" value="XM_062944356.1"/>
</dbReference>
<proteinExistence type="predicted"/>
<sequence>MEQKQDPEEHPYTKRHDSSHQFTCTSKSVWRGVWVCLLWKMDQGGEQLRSPLSSHERGSTTICCGNPPLETCPPGSEELVFTITKTILGPKDWPYEEDYEEDYSYADLPSLQRRNPYLPLDDDEYNGHIAVAGSVQLPGEETPQEYIAEIYDSAYYPINWDMECRKADDGIEPDCVIDAYNELWWWCQIDHGELQPHGVPIKKDGTAVPYFERMTDGAAVMTGESGGGGIVVA</sequence>
<name>A0ABR0IHV1_9PEZI</name>
<protein>
    <submittedName>
        <fullName evidence="1">Uncharacterized protein</fullName>
    </submittedName>
</protein>
<evidence type="ECO:0000313" key="1">
    <source>
        <dbReference type="EMBL" id="KAK4679702.1"/>
    </source>
</evidence>
<dbReference type="GeneID" id="87965221"/>
<gene>
    <name evidence="1" type="ORF">QC764_206484</name>
</gene>
<accession>A0ABR0IHV1</accession>
<dbReference type="EMBL" id="JAFFHC010000002">
    <property type="protein sequence ID" value="KAK4679702.1"/>
    <property type="molecule type" value="Genomic_DNA"/>
</dbReference>
<reference evidence="1 2" key="1">
    <citation type="journal article" date="2023" name="bioRxiv">
        <title>High-quality genome assemblies of four members of thePodospora anserinaspecies complex.</title>
        <authorList>
            <person name="Ament-Velasquez S.L."/>
            <person name="Vogan A.A."/>
            <person name="Wallerman O."/>
            <person name="Hartmann F."/>
            <person name="Gautier V."/>
            <person name="Silar P."/>
            <person name="Giraud T."/>
            <person name="Johannesson H."/>
        </authorList>
    </citation>
    <scope>NUCLEOTIDE SEQUENCE [LARGE SCALE GENOMIC DNA]</scope>
    <source>
        <strain evidence="1 2">CBS 124.78</strain>
    </source>
</reference>
<keyword evidence="2" id="KW-1185">Reference proteome</keyword>
<dbReference type="Proteomes" id="UP001323617">
    <property type="component" value="Unassembled WGS sequence"/>
</dbReference>
<organism evidence="1 2">
    <name type="scientific">Podospora pseudoanserina</name>
    <dbReference type="NCBI Taxonomy" id="2609844"/>
    <lineage>
        <taxon>Eukaryota</taxon>
        <taxon>Fungi</taxon>
        <taxon>Dikarya</taxon>
        <taxon>Ascomycota</taxon>
        <taxon>Pezizomycotina</taxon>
        <taxon>Sordariomycetes</taxon>
        <taxon>Sordariomycetidae</taxon>
        <taxon>Sordariales</taxon>
        <taxon>Podosporaceae</taxon>
        <taxon>Podospora</taxon>
    </lineage>
</organism>